<proteinExistence type="predicted"/>
<protein>
    <submittedName>
        <fullName evidence="2">Uncharacterized protein</fullName>
    </submittedName>
</protein>
<feature type="compositionally biased region" description="Polar residues" evidence="1">
    <location>
        <begin position="351"/>
        <end position="362"/>
    </location>
</feature>
<sequence length="374" mass="40803">MLLVVLAFVVGSFSLPIDDLASLSAPDYDDSPIYIETVTLKLPLKDKTDPLNGTITWDECSDLCKTCDVDPENENGALCVCAAENNKQSECLSESIKNIRKKGLKYEVIKTYVTDEEPFDSFLKDFYDDNHPIWEELTKRLAQDNARDERCLSLATLGSPRASLQSILGDGLRTDLTLAERAAEFRKRVEALRSLSILGLRRAQADGKDPVDSGVKPQEAPQTLLPVSPFLDTPLGQNTPEEIKDLVKATDGVVEKVVGTPNLEDLPKKIDDTIGSLIPEQDSTLTKLPHGGVQLPADLPGVASLQKSSDTLATDLKDNLGSIADLKHRSHRSPNPSILDTHFPGPRIPNPTVQSPTVSSTKIFGRKVSHNSSD</sequence>
<evidence type="ECO:0000256" key="1">
    <source>
        <dbReference type="SAM" id="MobiDB-lite"/>
    </source>
</evidence>
<accession>A0A1B6HY34</accession>
<organism evidence="2">
    <name type="scientific">Homalodisca liturata</name>
    <dbReference type="NCBI Taxonomy" id="320908"/>
    <lineage>
        <taxon>Eukaryota</taxon>
        <taxon>Metazoa</taxon>
        <taxon>Ecdysozoa</taxon>
        <taxon>Arthropoda</taxon>
        <taxon>Hexapoda</taxon>
        <taxon>Insecta</taxon>
        <taxon>Pterygota</taxon>
        <taxon>Neoptera</taxon>
        <taxon>Paraneoptera</taxon>
        <taxon>Hemiptera</taxon>
        <taxon>Auchenorrhyncha</taxon>
        <taxon>Membracoidea</taxon>
        <taxon>Cicadellidae</taxon>
        <taxon>Cicadellinae</taxon>
        <taxon>Proconiini</taxon>
        <taxon>Homalodisca</taxon>
    </lineage>
</organism>
<feature type="region of interest" description="Disordered" evidence="1">
    <location>
        <begin position="327"/>
        <end position="374"/>
    </location>
</feature>
<evidence type="ECO:0000313" key="2">
    <source>
        <dbReference type="EMBL" id="JAS79596.1"/>
    </source>
</evidence>
<name>A0A1B6HY34_9HEMI</name>
<gene>
    <name evidence="2" type="ORF">g.16823</name>
</gene>
<dbReference type="EMBL" id="GECU01028110">
    <property type="protein sequence ID" value="JAS79596.1"/>
    <property type="molecule type" value="Transcribed_RNA"/>
</dbReference>
<reference evidence="2" key="1">
    <citation type="submission" date="2015-11" db="EMBL/GenBank/DDBJ databases">
        <title>De novo transcriptome assembly of four potential Pierce s Disease insect vectors from Arizona vineyards.</title>
        <authorList>
            <person name="Tassone E.E."/>
        </authorList>
    </citation>
    <scope>NUCLEOTIDE SEQUENCE</scope>
</reference>
<dbReference type="AlphaFoldDB" id="A0A1B6HY34"/>
<feature type="compositionally biased region" description="Basic residues" evidence="1">
    <location>
        <begin position="364"/>
        <end position="374"/>
    </location>
</feature>
<feature type="region of interest" description="Disordered" evidence="1">
    <location>
        <begin position="206"/>
        <end position="238"/>
    </location>
</feature>